<protein>
    <submittedName>
        <fullName evidence="1">Oxo-4-hydroxy-4-carboxy-5-ureidoimidazoline decarboxylase</fullName>
    </submittedName>
</protein>
<evidence type="ECO:0000313" key="2">
    <source>
        <dbReference type="Proteomes" id="UP001055072"/>
    </source>
</evidence>
<comment type="caution">
    <text evidence="1">The sequence shown here is derived from an EMBL/GenBank/DDBJ whole genome shotgun (WGS) entry which is preliminary data.</text>
</comment>
<accession>A0ACB8UBL8</accession>
<evidence type="ECO:0000313" key="1">
    <source>
        <dbReference type="EMBL" id="KAI0091723.1"/>
    </source>
</evidence>
<proteinExistence type="predicted"/>
<gene>
    <name evidence="1" type="ORF">BDY19DRAFT_642335</name>
</gene>
<dbReference type="EMBL" id="MU274905">
    <property type="protein sequence ID" value="KAI0091723.1"/>
    <property type="molecule type" value="Genomic_DNA"/>
</dbReference>
<dbReference type="Proteomes" id="UP001055072">
    <property type="component" value="Unassembled WGS sequence"/>
</dbReference>
<reference evidence="1" key="1">
    <citation type="journal article" date="2021" name="Environ. Microbiol.">
        <title>Gene family expansions and transcriptome signatures uncover fungal adaptations to wood decay.</title>
        <authorList>
            <person name="Hage H."/>
            <person name="Miyauchi S."/>
            <person name="Viragh M."/>
            <person name="Drula E."/>
            <person name="Min B."/>
            <person name="Chaduli D."/>
            <person name="Navarro D."/>
            <person name="Favel A."/>
            <person name="Norest M."/>
            <person name="Lesage-Meessen L."/>
            <person name="Balint B."/>
            <person name="Merenyi Z."/>
            <person name="de Eugenio L."/>
            <person name="Morin E."/>
            <person name="Martinez A.T."/>
            <person name="Baldrian P."/>
            <person name="Stursova M."/>
            <person name="Martinez M.J."/>
            <person name="Novotny C."/>
            <person name="Magnuson J.K."/>
            <person name="Spatafora J.W."/>
            <person name="Maurice S."/>
            <person name="Pangilinan J."/>
            <person name="Andreopoulos W."/>
            <person name="LaButti K."/>
            <person name="Hundley H."/>
            <person name="Na H."/>
            <person name="Kuo A."/>
            <person name="Barry K."/>
            <person name="Lipzen A."/>
            <person name="Henrissat B."/>
            <person name="Riley R."/>
            <person name="Ahrendt S."/>
            <person name="Nagy L.G."/>
            <person name="Grigoriev I.V."/>
            <person name="Martin F."/>
            <person name="Rosso M.N."/>
        </authorList>
    </citation>
    <scope>NUCLEOTIDE SEQUENCE</scope>
    <source>
        <strain evidence="1">CBS 384.51</strain>
    </source>
</reference>
<organism evidence="1 2">
    <name type="scientific">Irpex rosettiformis</name>
    <dbReference type="NCBI Taxonomy" id="378272"/>
    <lineage>
        <taxon>Eukaryota</taxon>
        <taxon>Fungi</taxon>
        <taxon>Dikarya</taxon>
        <taxon>Basidiomycota</taxon>
        <taxon>Agaricomycotina</taxon>
        <taxon>Agaricomycetes</taxon>
        <taxon>Polyporales</taxon>
        <taxon>Irpicaceae</taxon>
        <taxon>Irpex</taxon>
    </lineage>
</organism>
<keyword evidence="2" id="KW-1185">Reference proteome</keyword>
<sequence length="215" mass="23322">MPDGASCTSTTTISRMSQGSFPTIEDVSSSTADKGAPLTTALSVLFEPSIVLFTHLAPQVQKHLQKSSISSYHELLTVASNLISGWDEGLKVQFIAGHPRIGEVSNLSKLSAQEQAAKATPPEVLARLAHLNACYEYRYPGLIYITFVNGRSRAQIMEEMEDVLGFARSLSADEPPPSSSGIISRGSEEWKSELDRAVKDVCKIAESRVRGLEPK</sequence>
<name>A0ACB8UBL8_9APHY</name>